<keyword evidence="1" id="KW-0238">DNA-binding</keyword>
<gene>
    <name evidence="3" type="ORF">ADH67_00385</name>
</gene>
<evidence type="ECO:0000259" key="2">
    <source>
        <dbReference type="SMART" id="SM00422"/>
    </source>
</evidence>
<dbReference type="SUPFAM" id="SSF46955">
    <property type="entry name" value="Putative DNA-binding domain"/>
    <property type="match status" value="1"/>
</dbReference>
<dbReference type="SMART" id="SM00422">
    <property type="entry name" value="HTH_MERR"/>
    <property type="match status" value="1"/>
</dbReference>
<evidence type="ECO:0000313" key="3">
    <source>
        <dbReference type="EMBL" id="OXE50795.1"/>
    </source>
</evidence>
<comment type="caution">
    <text evidence="3">The sequence shown here is derived from an EMBL/GenBank/DDBJ whole genome shotgun (WGS) entry which is preliminary data.</text>
</comment>
<dbReference type="GO" id="GO:0003677">
    <property type="term" value="F:DNA binding"/>
    <property type="evidence" value="ECO:0007669"/>
    <property type="project" value="UniProtKB-KW"/>
</dbReference>
<dbReference type="PANTHER" id="PTHR30204">
    <property type="entry name" value="REDOX-CYCLING DRUG-SENSING TRANSCRIPTIONAL ACTIVATOR SOXR"/>
    <property type="match status" value="1"/>
</dbReference>
<dbReference type="GeneID" id="78362979"/>
<dbReference type="EMBL" id="NHMP01000001">
    <property type="protein sequence ID" value="OXE50795.1"/>
    <property type="molecule type" value="Genomic_DNA"/>
</dbReference>
<sequence>MAKLPELPRIPPEKKFFKISEAVTLCGVRQDVLRFWESEIPALRPIRRGNQRRYRPQDILLVRKIRELRYGKGLSIEGVISELKKEREGVPEELAPLAAPPISQMLSKEMIRELQEISSNLKETAEFLRNK</sequence>
<feature type="domain" description="HTH merR-type" evidence="2">
    <location>
        <begin position="17"/>
        <end position="86"/>
    </location>
</feature>
<reference evidence="4" key="1">
    <citation type="submission" date="2017-05" db="EMBL/GenBank/DDBJ databases">
        <title>Improved OligoMM genomes.</title>
        <authorList>
            <person name="Garzetti D."/>
        </authorList>
    </citation>
    <scope>NUCLEOTIDE SEQUENCE [LARGE SCALE GENOMIC DNA]</scope>
    <source>
        <strain evidence="4">YL45</strain>
    </source>
</reference>
<dbReference type="PANTHER" id="PTHR30204:SF15">
    <property type="entry name" value="BLL5018 PROTEIN"/>
    <property type="match status" value="1"/>
</dbReference>
<dbReference type="InterPro" id="IPR047057">
    <property type="entry name" value="MerR_fam"/>
</dbReference>
<evidence type="ECO:0000313" key="4">
    <source>
        <dbReference type="Proteomes" id="UP000214610"/>
    </source>
</evidence>
<dbReference type="AlphaFoldDB" id="A0A227KRZ7"/>
<dbReference type="InterPro" id="IPR009061">
    <property type="entry name" value="DNA-bd_dom_put_sf"/>
</dbReference>
<dbReference type="InterPro" id="IPR000551">
    <property type="entry name" value="MerR-type_HTH_dom"/>
</dbReference>
<dbReference type="GO" id="GO:0003700">
    <property type="term" value="F:DNA-binding transcription factor activity"/>
    <property type="evidence" value="ECO:0007669"/>
    <property type="project" value="InterPro"/>
</dbReference>
<organism evidence="3 4">
    <name type="scientific">Turicimonas muris</name>
    <dbReference type="NCBI Taxonomy" id="1796652"/>
    <lineage>
        <taxon>Bacteria</taxon>
        <taxon>Pseudomonadati</taxon>
        <taxon>Pseudomonadota</taxon>
        <taxon>Betaproteobacteria</taxon>
        <taxon>Burkholderiales</taxon>
        <taxon>Sutterellaceae</taxon>
        <taxon>Turicimonas</taxon>
    </lineage>
</organism>
<dbReference type="RefSeq" id="WP_066590610.1">
    <property type="nucleotide sequence ID" value="NZ_CAJTBZ010000001.1"/>
</dbReference>
<protein>
    <recommendedName>
        <fullName evidence="2">HTH merR-type domain-containing protein</fullName>
    </recommendedName>
</protein>
<dbReference type="Gene3D" id="1.10.1660.10">
    <property type="match status" value="1"/>
</dbReference>
<keyword evidence="4" id="KW-1185">Reference proteome</keyword>
<name>A0A227KRZ7_9BURK</name>
<accession>A0A227KRZ7</accession>
<evidence type="ECO:0000256" key="1">
    <source>
        <dbReference type="ARBA" id="ARBA00023125"/>
    </source>
</evidence>
<dbReference type="Proteomes" id="UP000214610">
    <property type="component" value="Unassembled WGS sequence"/>
</dbReference>
<dbReference type="Pfam" id="PF13411">
    <property type="entry name" value="MerR_1"/>
    <property type="match status" value="1"/>
</dbReference>
<proteinExistence type="predicted"/>